<feature type="transmembrane region" description="Helical" evidence="5">
    <location>
        <begin position="322"/>
        <end position="346"/>
    </location>
</feature>
<feature type="transmembrane region" description="Helical" evidence="5">
    <location>
        <begin position="192"/>
        <end position="214"/>
    </location>
</feature>
<proteinExistence type="predicted"/>
<dbReference type="Gene3D" id="1.20.1250.20">
    <property type="entry name" value="MFS general substrate transporter like domains"/>
    <property type="match status" value="1"/>
</dbReference>
<sequence length="496" mass="54484">MDETTRLLDAPTRHQEQDGVAESAVTVANTTARSIWLTLLPSLAVYFLLNASNDLSLGPQTAVLEDIVCREYHGAANWLPRECKIEPVQSEVAYILGWRDVFETLPACLVAVPFGTLADKVGRKRILVLAVFGVLMNDVWVRLIYWFHATFPLYLVWLSGIWQIIGAGSPGVASLVYAQVADVCPAEKRTTVFSFIVAIPLVTQLTFMPLGAVLSSIDPWIPMLCTSLLELIALSVAVFLVSETLPSSKAALQAAAVTVQSENEENRDDTLREQMVRKVVQWMKSHSRTLPVLICLFLFYFGQQSDGTLLLQYTSKQFGWSYGQASFLLSLRAAATLFILLILLPWASVYLVRHRQLEEGLRDKRLTQACGMLMTLGMVLIFMSKSWIFLVAGQFIFSIGSCFGVPARSLVASMVEREHLGAVFTLVTVLTMTGALAAGPLLASAFAWGLRAGEFWYGIAFLISAGCFAMASLFVSLATPSQSASQNEDGVQDHMS</sequence>
<accession>A0AAW0QHK8</accession>
<dbReference type="AlphaFoldDB" id="A0AAW0QHK8"/>
<evidence type="ECO:0000313" key="7">
    <source>
        <dbReference type="EMBL" id="KAK8101739.1"/>
    </source>
</evidence>
<feature type="transmembrane region" description="Helical" evidence="5">
    <location>
        <begin position="389"/>
        <end position="411"/>
    </location>
</feature>
<dbReference type="PANTHER" id="PTHR23507:SF1">
    <property type="entry name" value="FI18259P1-RELATED"/>
    <property type="match status" value="1"/>
</dbReference>
<evidence type="ECO:0000313" key="8">
    <source>
        <dbReference type="Proteomes" id="UP001392437"/>
    </source>
</evidence>
<dbReference type="InterPro" id="IPR011701">
    <property type="entry name" value="MFS"/>
</dbReference>
<keyword evidence="4 5" id="KW-0472">Membrane</keyword>
<keyword evidence="3 5" id="KW-1133">Transmembrane helix</keyword>
<comment type="subcellular location">
    <subcellularLocation>
        <location evidence="1">Membrane</location>
        <topology evidence="1">Multi-pass membrane protein</topology>
    </subcellularLocation>
</comment>
<dbReference type="PANTHER" id="PTHR23507">
    <property type="entry name" value="ZGC:174356"/>
    <property type="match status" value="1"/>
</dbReference>
<evidence type="ECO:0000256" key="2">
    <source>
        <dbReference type="ARBA" id="ARBA00022692"/>
    </source>
</evidence>
<keyword evidence="8" id="KW-1185">Reference proteome</keyword>
<feature type="transmembrane region" description="Helical" evidence="5">
    <location>
        <begin position="423"/>
        <end position="449"/>
    </location>
</feature>
<evidence type="ECO:0000256" key="3">
    <source>
        <dbReference type="ARBA" id="ARBA00022989"/>
    </source>
</evidence>
<evidence type="ECO:0000256" key="5">
    <source>
        <dbReference type="SAM" id="Phobius"/>
    </source>
</evidence>
<feature type="transmembrane region" description="Helical" evidence="5">
    <location>
        <begin position="285"/>
        <end position="302"/>
    </location>
</feature>
<organism evidence="7 8">
    <name type="scientific">Apiospora kogelbergensis</name>
    <dbReference type="NCBI Taxonomy" id="1337665"/>
    <lineage>
        <taxon>Eukaryota</taxon>
        <taxon>Fungi</taxon>
        <taxon>Dikarya</taxon>
        <taxon>Ascomycota</taxon>
        <taxon>Pezizomycotina</taxon>
        <taxon>Sordariomycetes</taxon>
        <taxon>Xylariomycetidae</taxon>
        <taxon>Amphisphaeriales</taxon>
        <taxon>Apiosporaceae</taxon>
        <taxon>Apiospora</taxon>
    </lineage>
</organism>
<dbReference type="InterPro" id="IPR020846">
    <property type="entry name" value="MFS_dom"/>
</dbReference>
<dbReference type="SUPFAM" id="SSF103473">
    <property type="entry name" value="MFS general substrate transporter"/>
    <property type="match status" value="1"/>
</dbReference>
<feature type="transmembrane region" description="Helical" evidence="5">
    <location>
        <begin position="455"/>
        <end position="477"/>
    </location>
</feature>
<dbReference type="Pfam" id="PF07690">
    <property type="entry name" value="MFS_1"/>
    <property type="match status" value="1"/>
</dbReference>
<dbReference type="Proteomes" id="UP001392437">
    <property type="component" value="Unassembled WGS sequence"/>
</dbReference>
<name>A0AAW0QHK8_9PEZI</name>
<feature type="transmembrane region" description="Helical" evidence="5">
    <location>
        <begin position="126"/>
        <end position="148"/>
    </location>
</feature>
<gene>
    <name evidence="7" type="ORF">PG999_012113</name>
</gene>
<dbReference type="GO" id="GO:0022857">
    <property type="term" value="F:transmembrane transporter activity"/>
    <property type="evidence" value="ECO:0007669"/>
    <property type="project" value="InterPro"/>
</dbReference>
<evidence type="ECO:0000256" key="1">
    <source>
        <dbReference type="ARBA" id="ARBA00004141"/>
    </source>
</evidence>
<dbReference type="InterPro" id="IPR036259">
    <property type="entry name" value="MFS_trans_sf"/>
</dbReference>
<feature type="domain" description="Major facilitator superfamily (MFS) profile" evidence="6">
    <location>
        <begin position="39"/>
        <end position="483"/>
    </location>
</feature>
<evidence type="ECO:0000259" key="6">
    <source>
        <dbReference type="PROSITE" id="PS50850"/>
    </source>
</evidence>
<feature type="transmembrane region" description="Helical" evidence="5">
    <location>
        <begin position="154"/>
        <end position="180"/>
    </location>
</feature>
<dbReference type="PROSITE" id="PS50850">
    <property type="entry name" value="MFS"/>
    <property type="match status" value="1"/>
</dbReference>
<keyword evidence="2 5" id="KW-0812">Transmembrane</keyword>
<dbReference type="GO" id="GO:0016020">
    <property type="term" value="C:membrane"/>
    <property type="evidence" value="ECO:0007669"/>
    <property type="project" value="UniProtKB-SubCell"/>
</dbReference>
<dbReference type="EMBL" id="JAQQWP010000009">
    <property type="protein sequence ID" value="KAK8101739.1"/>
    <property type="molecule type" value="Genomic_DNA"/>
</dbReference>
<dbReference type="Gene3D" id="1.20.1720.10">
    <property type="entry name" value="Multidrug resistance protein D"/>
    <property type="match status" value="1"/>
</dbReference>
<protein>
    <submittedName>
        <fullName evidence="7">MFS general substrate transporter</fullName>
    </submittedName>
</protein>
<evidence type="ECO:0000256" key="4">
    <source>
        <dbReference type="ARBA" id="ARBA00023136"/>
    </source>
</evidence>
<feature type="transmembrane region" description="Helical" evidence="5">
    <location>
        <begin position="366"/>
        <end position="383"/>
    </location>
</feature>
<reference evidence="7 8" key="1">
    <citation type="submission" date="2023-01" db="EMBL/GenBank/DDBJ databases">
        <title>Analysis of 21 Apiospora genomes using comparative genomics revels a genus with tremendous synthesis potential of carbohydrate active enzymes and secondary metabolites.</title>
        <authorList>
            <person name="Sorensen T."/>
        </authorList>
    </citation>
    <scope>NUCLEOTIDE SEQUENCE [LARGE SCALE GENOMIC DNA]</scope>
    <source>
        <strain evidence="7 8">CBS 117206</strain>
    </source>
</reference>
<comment type="caution">
    <text evidence="7">The sequence shown here is derived from an EMBL/GenBank/DDBJ whole genome shotgun (WGS) entry which is preliminary data.</text>
</comment>
<feature type="transmembrane region" description="Helical" evidence="5">
    <location>
        <begin position="220"/>
        <end position="241"/>
    </location>
</feature>